<dbReference type="InterPro" id="IPR038330">
    <property type="entry name" value="TspO/MBR-related_sf"/>
</dbReference>
<reference evidence="7 8" key="1">
    <citation type="submission" date="2023-09" db="EMBL/GenBank/DDBJ databases">
        <title>Novel taxa isolated from Blanes Bay.</title>
        <authorList>
            <person name="Rey-Velasco X."/>
            <person name="Lucena T."/>
        </authorList>
    </citation>
    <scope>NUCLEOTIDE SEQUENCE [LARGE SCALE GENOMIC DNA]</scope>
    <source>
        <strain evidence="7 8">S334</strain>
    </source>
</reference>
<dbReference type="PANTHER" id="PTHR10057:SF0">
    <property type="entry name" value="TRANSLOCATOR PROTEIN"/>
    <property type="match status" value="1"/>
</dbReference>
<dbReference type="RefSeq" id="WP_314014996.1">
    <property type="nucleotide sequence ID" value="NZ_JAVTTP010000001.1"/>
</dbReference>
<keyword evidence="8" id="KW-1185">Reference proteome</keyword>
<keyword evidence="5 6" id="KW-0472">Membrane</keyword>
<comment type="subcellular location">
    <subcellularLocation>
        <location evidence="1">Membrane</location>
        <topology evidence="1">Multi-pass membrane protein</topology>
    </subcellularLocation>
</comment>
<dbReference type="PIRSF" id="PIRSF005859">
    <property type="entry name" value="PBR"/>
    <property type="match status" value="1"/>
</dbReference>
<evidence type="ECO:0000313" key="7">
    <source>
        <dbReference type="EMBL" id="MDT7829211.1"/>
    </source>
</evidence>
<name>A0ABU3L645_9FLAO</name>
<feature type="transmembrane region" description="Helical" evidence="6">
    <location>
        <begin position="105"/>
        <end position="125"/>
    </location>
</feature>
<gene>
    <name evidence="7" type="ORF">RQM65_11085</name>
</gene>
<sequence length="157" mass="18371">MKRKATYIFYAVGICLATGFLAGYATETSVNDWYPTLNKPWFTPPGWLFAPVWITLYILMGISAGIVWARGFYHRWVKKALYLFWFQLLFNGAWSIVFFGLHELFWALVVIVILLVLIVMTIRAFKVVNKRAAWLLAPYLLWVCFATLLNYRIWAMN</sequence>
<comment type="similarity">
    <text evidence="2">Belongs to the TspO/BZRP family.</text>
</comment>
<protein>
    <submittedName>
        <fullName evidence="7">TspO/MBR family protein</fullName>
    </submittedName>
</protein>
<keyword evidence="3 6" id="KW-0812">Transmembrane</keyword>
<dbReference type="PANTHER" id="PTHR10057">
    <property type="entry name" value="PERIPHERAL-TYPE BENZODIAZEPINE RECEPTOR"/>
    <property type="match status" value="1"/>
</dbReference>
<accession>A0ABU3L645</accession>
<evidence type="ECO:0000256" key="5">
    <source>
        <dbReference type="ARBA" id="ARBA00023136"/>
    </source>
</evidence>
<dbReference type="Gene3D" id="1.20.1260.100">
    <property type="entry name" value="TspO/MBR protein"/>
    <property type="match status" value="1"/>
</dbReference>
<evidence type="ECO:0000256" key="2">
    <source>
        <dbReference type="ARBA" id="ARBA00007524"/>
    </source>
</evidence>
<proteinExistence type="inferred from homology"/>
<dbReference type="Pfam" id="PF03073">
    <property type="entry name" value="TspO_MBR"/>
    <property type="match status" value="1"/>
</dbReference>
<dbReference type="EMBL" id="JAVTTP010000001">
    <property type="protein sequence ID" value="MDT7829211.1"/>
    <property type="molecule type" value="Genomic_DNA"/>
</dbReference>
<evidence type="ECO:0000256" key="1">
    <source>
        <dbReference type="ARBA" id="ARBA00004141"/>
    </source>
</evidence>
<dbReference type="Proteomes" id="UP001250656">
    <property type="component" value="Unassembled WGS sequence"/>
</dbReference>
<feature type="transmembrane region" description="Helical" evidence="6">
    <location>
        <begin position="132"/>
        <end position="154"/>
    </location>
</feature>
<feature type="transmembrane region" description="Helical" evidence="6">
    <location>
        <begin position="46"/>
        <end position="68"/>
    </location>
</feature>
<evidence type="ECO:0000256" key="6">
    <source>
        <dbReference type="SAM" id="Phobius"/>
    </source>
</evidence>
<feature type="transmembrane region" description="Helical" evidence="6">
    <location>
        <begin position="80"/>
        <end position="99"/>
    </location>
</feature>
<dbReference type="InterPro" id="IPR004307">
    <property type="entry name" value="TspO_MBR"/>
</dbReference>
<evidence type="ECO:0000256" key="4">
    <source>
        <dbReference type="ARBA" id="ARBA00022989"/>
    </source>
</evidence>
<evidence type="ECO:0000313" key="8">
    <source>
        <dbReference type="Proteomes" id="UP001250656"/>
    </source>
</evidence>
<keyword evidence="4 6" id="KW-1133">Transmembrane helix</keyword>
<organism evidence="7 8">
    <name type="scientific">Pricia mediterranea</name>
    <dbReference type="NCBI Taxonomy" id="3076079"/>
    <lineage>
        <taxon>Bacteria</taxon>
        <taxon>Pseudomonadati</taxon>
        <taxon>Bacteroidota</taxon>
        <taxon>Flavobacteriia</taxon>
        <taxon>Flavobacteriales</taxon>
        <taxon>Flavobacteriaceae</taxon>
        <taxon>Pricia</taxon>
    </lineage>
</organism>
<comment type="caution">
    <text evidence="7">The sequence shown here is derived from an EMBL/GenBank/DDBJ whole genome shotgun (WGS) entry which is preliminary data.</text>
</comment>
<dbReference type="CDD" id="cd15904">
    <property type="entry name" value="TSPO_MBR"/>
    <property type="match status" value="1"/>
</dbReference>
<evidence type="ECO:0000256" key="3">
    <source>
        <dbReference type="ARBA" id="ARBA00022692"/>
    </source>
</evidence>
<feature type="transmembrane region" description="Helical" evidence="6">
    <location>
        <begin position="7"/>
        <end position="26"/>
    </location>
</feature>